<protein>
    <submittedName>
        <fullName evidence="1">Uncharacterized protein</fullName>
    </submittedName>
</protein>
<gene>
    <name evidence="1" type="ORF">NEZAVI_LOCUS10055</name>
</gene>
<reference evidence="1" key="1">
    <citation type="submission" date="2022-01" db="EMBL/GenBank/DDBJ databases">
        <authorList>
            <person name="King R."/>
        </authorList>
    </citation>
    <scope>NUCLEOTIDE SEQUENCE</scope>
</reference>
<evidence type="ECO:0000313" key="2">
    <source>
        <dbReference type="Proteomes" id="UP001152798"/>
    </source>
</evidence>
<accession>A0A9P0MSE6</accession>
<evidence type="ECO:0000313" key="1">
    <source>
        <dbReference type="EMBL" id="CAH1400917.1"/>
    </source>
</evidence>
<dbReference type="Proteomes" id="UP001152798">
    <property type="component" value="Chromosome 5"/>
</dbReference>
<proteinExistence type="predicted"/>
<dbReference type="EMBL" id="OV725081">
    <property type="protein sequence ID" value="CAH1400917.1"/>
    <property type="molecule type" value="Genomic_DNA"/>
</dbReference>
<sequence>MKMSCEEQGVLESCSPPAGTLEDRAISFLDGRHDIVQVTAHSARHARVEPIINYIKRRESRGVRLESRLKIREKVVPGEENGTCAGSCAGADELCRFHSESSLERSLQIWRYIFYFTSLNHSLPYKARDDFTEQRVLLLFSQLVFLQTEGKKTNKQKMNSKHETFLCQSRFHSR</sequence>
<organism evidence="1 2">
    <name type="scientific">Nezara viridula</name>
    <name type="common">Southern green stink bug</name>
    <name type="synonym">Cimex viridulus</name>
    <dbReference type="NCBI Taxonomy" id="85310"/>
    <lineage>
        <taxon>Eukaryota</taxon>
        <taxon>Metazoa</taxon>
        <taxon>Ecdysozoa</taxon>
        <taxon>Arthropoda</taxon>
        <taxon>Hexapoda</taxon>
        <taxon>Insecta</taxon>
        <taxon>Pterygota</taxon>
        <taxon>Neoptera</taxon>
        <taxon>Paraneoptera</taxon>
        <taxon>Hemiptera</taxon>
        <taxon>Heteroptera</taxon>
        <taxon>Panheteroptera</taxon>
        <taxon>Pentatomomorpha</taxon>
        <taxon>Pentatomoidea</taxon>
        <taxon>Pentatomidae</taxon>
        <taxon>Pentatominae</taxon>
        <taxon>Nezara</taxon>
    </lineage>
</organism>
<name>A0A9P0MSE6_NEZVI</name>
<dbReference type="AlphaFoldDB" id="A0A9P0MSE6"/>
<keyword evidence="2" id="KW-1185">Reference proteome</keyword>